<evidence type="ECO:0000313" key="2">
    <source>
        <dbReference type="EMBL" id="MBY8879100.1"/>
    </source>
</evidence>
<comment type="caution">
    <text evidence="2">The sequence shown here is derived from an EMBL/GenBank/DDBJ whole genome shotgun (WGS) entry which is preliminary data.</text>
</comment>
<sequence>MTDELLTVPDVMRRLKVGRSTVYDLMRTHRLASVTIGRCRRVPADALRAFIASRVEEAA</sequence>
<dbReference type="NCBIfam" id="TIGR01764">
    <property type="entry name" value="excise"/>
    <property type="match status" value="1"/>
</dbReference>
<keyword evidence="3" id="KW-1185">Reference proteome</keyword>
<dbReference type="InterPro" id="IPR041657">
    <property type="entry name" value="HTH_17"/>
</dbReference>
<reference evidence="2 3" key="1">
    <citation type="submission" date="2021-08" db="EMBL/GenBank/DDBJ databases">
        <title>WGS of actinomycetes from Thailand.</title>
        <authorList>
            <person name="Thawai C."/>
        </authorList>
    </citation>
    <scope>NUCLEOTIDE SEQUENCE [LARGE SCALE GENOMIC DNA]</scope>
    <source>
        <strain evidence="2 3">PLK6-54</strain>
    </source>
</reference>
<evidence type="ECO:0000259" key="1">
    <source>
        <dbReference type="Pfam" id="PF12728"/>
    </source>
</evidence>
<name>A0ABS7Q7G6_9ACTN</name>
<feature type="domain" description="Helix-turn-helix" evidence="1">
    <location>
        <begin position="5"/>
        <end position="54"/>
    </location>
</feature>
<proteinExistence type="predicted"/>
<dbReference type="RefSeq" id="WP_222963242.1">
    <property type="nucleotide sequence ID" value="NZ_JAINZZ010000017.1"/>
</dbReference>
<organism evidence="2 3">
    <name type="scientific">Actinacidiphila acidipaludis</name>
    <dbReference type="NCBI Taxonomy" id="2873382"/>
    <lineage>
        <taxon>Bacteria</taxon>
        <taxon>Bacillati</taxon>
        <taxon>Actinomycetota</taxon>
        <taxon>Actinomycetes</taxon>
        <taxon>Kitasatosporales</taxon>
        <taxon>Streptomycetaceae</taxon>
        <taxon>Actinacidiphila</taxon>
    </lineage>
</organism>
<dbReference type="Proteomes" id="UP000778578">
    <property type="component" value="Unassembled WGS sequence"/>
</dbReference>
<dbReference type="EMBL" id="JAINZZ010000017">
    <property type="protein sequence ID" value="MBY8879100.1"/>
    <property type="molecule type" value="Genomic_DNA"/>
</dbReference>
<gene>
    <name evidence="2" type="ORF">K7862_15855</name>
</gene>
<dbReference type="InterPro" id="IPR010093">
    <property type="entry name" value="SinI_DNA-bd"/>
</dbReference>
<protein>
    <submittedName>
        <fullName evidence="2">Helix-turn-helix domain-containing protein</fullName>
    </submittedName>
</protein>
<evidence type="ECO:0000313" key="3">
    <source>
        <dbReference type="Proteomes" id="UP000778578"/>
    </source>
</evidence>
<dbReference type="Pfam" id="PF12728">
    <property type="entry name" value="HTH_17"/>
    <property type="match status" value="1"/>
</dbReference>
<accession>A0ABS7Q7G6</accession>